<gene>
    <name evidence="8" type="ORF">SAMN05444401_2266</name>
</gene>
<dbReference type="GO" id="GO:0016020">
    <property type="term" value="C:membrane"/>
    <property type="evidence" value="ECO:0007669"/>
    <property type="project" value="InterPro"/>
</dbReference>
<reference evidence="8 9" key="1">
    <citation type="submission" date="2016-11" db="EMBL/GenBank/DDBJ databases">
        <authorList>
            <person name="Jaros S."/>
            <person name="Januszkiewicz K."/>
            <person name="Wedrychowicz H."/>
        </authorList>
    </citation>
    <scope>NUCLEOTIDE SEQUENCE [LARGE SCALE GENOMIC DNA]</scope>
    <source>
        <strain evidence="8 9">DSM 21864</strain>
    </source>
</reference>
<feature type="domain" description="Sigma-54 factor interaction" evidence="5">
    <location>
        <begin position="104"/>
        <end position="338"/>
    </location>
</feature>
<keyword evidence="4" id="KW-0238">DNA-binding</keyword>
<dbReference type="InterPro" id="IPR036390">
    <property type="entry name" value="WH_DNA-bd_sf"/>
</dbReference>
<dbReference type="SUPFAM" id="SSF53062">
    <property type="entry name" value="PTS system fructose IIA component-like"/>
    <property type="match status" value="1"/>
</dbReference>
<organism evidence="8 9">
    <name type="scientific">Clostridium amylolyticum</name>
    <dbReference type="NCBI Taxonomy" id="1121298"/>
    <lineage>
        <taxon>Bacteria</taxon>
        <taxon>Bacillati</taxon>
        <taxon>Bacillota</taxon>
        <taxon>Clostridia</taxon>
        <taxon>Eubacteriales</taxon>
        <taxon>Clostridiaceae</taxon>
        <taxon>Clostridium</taxon>
    </lineage>
</organism>
<dbReference type="Gene3D" id="1.10.1790.10">
    <property type="entry name" value="PRD domain"/>
    <property type="match status" value="2"/>
</dbReference>
<sequence length="918" mass="104915">MTSKDKVYEKLTELSLMLKGGKDYGVTAMEIAEELGLQRNTVSHLLNRLNEEGLAIKINTRPVYFISQEVYENGKDEFKLIAQYLSVTNDEEKLQEGNNVFEELVGYEGSLNSVVEQCKSAVSYPPNGLPFLLVGSSGVGKSFIAQLVYEYAKSSKVINENAPFVILNCAEYANNPELLSATLFGSSKGAYTGADKDKTGLIEEADGGYLFLDEIHRLSPEGQEKLFLFLDKGIFRRLGESGKRRKADVRLIFATTENPENSFLQTFLRRIPLIVKIPTFQERPLKEKLELIYRSYKKEAINVKKDILVRNQVIEILLKNKLSGNIGKLTNTIKLSCANAFNNQRNNKDKILNIKMKNLPSEVVDNYEGIITDNINYSDMLLSSSEESDFDCYSKDFNKIITLEGKIVNRVRDLKNNNIKLEEFFNYSLVLLNDLIDDVVFHESGTKSDTIIFNSIKKLVENTLIYIETNYGIKHYGNSVEIFSHLLAFFIEYSHDSDIEDLDELINFLSKVYSKEHKVASRIIETIENNLDLSLNKVSIIYILIYIRSLNRDSDINQINAVIIAHGYSTASSIASVANRMLGRYVYEAFDMPLELSSLEISNRLNSYIKTIDTSKGLIILVDMGSLQNIYKGIYEDFYGDIALVNNISTQMALDIGNRIMNLQPLEQIVHEAVERNISRYNYIPSKKRKKDAIITTCITGIGTAQKIKDLLDKSLLNDEIQVIAYDYDRLRGNGKEDYIFKQYDIKLIIGTSNPKIDDIPYISLESLIMRKGDELLTRTLSNLVEGETIDKINREVVKLFTLENVLNYLTILNPDKIIDQVEEAIYTLELGLGFRFQNDLRISLYIHISCMIERLVIKDPIMTYNKFQEFEQCHGHFIELVKKAFSVIEHFYKVEIPISEIGFIYDSINNKIEDFNY</sequence>
<dbReference type="InterPro" id="IPR027417">
    <property type="entry name" value="P-loop_NTPase"/>
</dbReference>
<dbReference type="CDD" id="cd00009">
    <property type="entry name" value="AAA"/>
    <property type="match status" value="1"/>
</dbReference>
<dbReference type="PANTHER" id="PTHR32071">
    <property type="entry name" value="TRANSCRIPTIONAL REGULATORY PROTEIN"/>
    <property type="match status" value="1"/>
</dbReference>
<dbReference type="PROSITE" id="PS51372">
    <property type="entry name" value="PRD_2"/>
    <property type="match status" value="2"/>
</dbReference>
<dbReference type="Pfam" id="PF00158">
    <property type="entry name" value="Sigma54_activat"/>
    <property type="match status" value="1"/>
</dbReference>
<evidence type="ECO:0000259" key="5">
    <source>
        <dbReference type="PROSITE" id="PS50045"/>
    </source>
</evidence>
<keyword evidence="2" id="KW-0547">Nucleotide-binding</keyword>
<dbReference type="GO" id="GO:0005524">
    <property type="term" value="F:ATP binding"/>
    <property type="evidence" value="ECO:0007669"/>
    <property type="project" value="UniProtKB-KW"/>
</dbReference>
<evidence type="ECO:0000256" key="3">
    <source>
        <dbReference type="ARBA" id="ARBA00022840"/>
    </source>
</evidence>
<dbReference type="CDD" id="cd00090">
    <property type="entry name" value="HTH_ARSR"/>
    <property type="match status" value="1"/>
</dbReference>
<protein>
    <submittedName>
        <fullName evidence="8">Sigma-54 dependent transcriptional regulator, gfr operon transcriptional activator</fullName>
    </submittedName>
</protein>
<dbReference type="Pfam" id="PF00874">
    <property type="entry name" value="PRD"/>
    <property type="match status" value="2"/>
</dbReference>
<dbReference type="GO" id="GO:0003677">
    <property type="term" value="F:DNA binding"/>
    <property type="evidence" value="ECO:0007669"/>
    <property type="project" value="UniProtKB-KW"/>
</dbReference>
<dbReference type="EMBL" id="FQZO01000003">
    <property type="protein sequence ID" value="SHJ14052.1"/>
    <property type="molecule type" value="Genomic_DNA"/>
</dbReference>
<dbReference type="InterPro" id="IPR004701">
    <property type="entry name" value="PTS_EIIA_man-typ"/>
</dbReference>
<dbReference type="Gene3D" id="1.10.10.10">
    <property type="entry name" value="Winged helix-like DNA-binding domain superfamily/Winged helix DNA-binding domain"/>
    <property type="match status" value="1"/>
</dbReference>
<dbReference type="SUPFAM" id="SSF63520">
    <property type="entry name" value="PTS-regulatory domain, PRD"/>
    <property type="match status" value="2"/>
</dbReference>
<dbReference type="InterPro" id="IPR011991">
    <property type="entry name" value="ArsR-like_HTH"/>
</dbReference>
<dbReference type="InterPro" id="IPR003593">
    <property type="entry name" value="AAA+_ATPase"/>
</dbReference>
<dbReference type="GO" id="GO:0009401">
    <property type="term" value="P:phosphoenolpyruvate-dependent sugar phosphotransferase system"/>
    <property type="evidence" value="ECO:0007669"/>
    <property type="project" value="InterPro"/>
</dbReference>
<evidence type="ECO:0000259" key="6">
    <source>
        <dbReference type="PROSITE" id="PS51096"/>
    </source>
</evidence>
<dbReference type="AlphaFoldDB" id="A0A1M6GVS9"/>
<dbReference type="Gene3D" id="3.40.50.300">
    <property type="entry name" value="P-loop containing nucleotide triphosphate hydrolases"/>
    <property type="match status" value="1"/>
</dbReference>
<evidence type="ECO:0000259" key="7">
    <source>
        <dbReference type="PROSITE" id="PS51372"/>
    </source>
</evidence>
<dbReference type="InterPro" id="IPR036634">
    <property type="entry name" value="PRD_sf"/>
</dbReference>
<feature type="domain" description="PRD" evidence="7">
    <location>
        <begin position="813"/>
        <end position="918"/>
    </location>
</feature>
<name>A0A1M6GVS9_9CLOT</name>
<dbReference type="STRING" id="1121298.SAMN05444401_2266"/>
<dbReference type="PANTHER" id="PTHR32071:SF38">
    <property type="entry name" value="PSP OPERON TRANSCRIPTIONAL ACTIVATOR"/>
    <property type="match status" value="1"/>
</dbReference>
<dbReference type="PROSITE" id="PS51096">
    <property type="entry name" value="PTS_EIIA_TYPE_4"/>
    <property type="match status" value="1"/>
</dbReference>
<dbReference type="InterPro" id="IPR036388">
    <property type="entry name" value="WH-like_DNA-bd_sf"/>
</dbReference>
<dbReference type="GO" id="GO:0016740">
    <property type="term" value="F:transferase activity"/>
    <property type="evidence" value="ECO:0007669"/>
    <property type="project" value="UniProtKB-KW"/>
</dbReference>
<dbReference type="InterPro" id="IPR036662">
    <property type="entry name" value="PTS_EIIA_man-typ_sf"/>
</dbReference>
<dbReference type="InterPro" id="IPR011608">
    <property type="entry name" value="PRD"/>
</dbReference>
<dbReference type="RefSeq" id="WP_073006559.1">
    <property type="nucleotide sequence ID" value="NZ_FQZO01000003.1"/>
</dbReference>
<feature type="domain" description="PTS EIIA type-4" evidence="6">
    <location>
        <begin position="558"/>
        <end position="694"/>
    </location>
</feature>
<evidence type="ECO:0000313" key="8">
    <source>
        <dbReference type="EMBL" id="SHJ14052.1"/>
    </source>
</evidence>
<dbReference type="SUPFAM" id="SSF46785">
    <property type="entry name" value="Winged helix' DNA-binding domain"/>
    <property type="match status" value="1"/>
</dbReference>
<dbReference type="GO" id="GO:0006355">
    <property type="term" value="P:regulation of DNA-templated transcription"/>
    <property type="evidence" value="ECO:0007669"/>
    <property type="project" value="InterPro"/>
</dbReference>
<evidence type="ECO:0000256" key="1">
    <source>
        <dbReference type="ARBA" id="ARBA00022679"/>
    </source>
</evidence>
<proteinExistence type="predicted"/>
<evidence type="ECO:0000256" key="4">
    <source>
        <dbReference type="ARBA" id="ARBA00023125"/>
    </source>
</evidence>
<dbReference type="Proteomes" id="UP000184080">
    <property type="component" value="Unassembled WGS sequence"/>
</dbReference>
<evidence type="ECO:0000256" key="2">
    <source>
        <dbReference type="ARBA" id="ARBA00022741"/>
    </source>
</evidence>
<keyword evidence="1" id="KW-0808">Transferase</keyword>
<dbReference type="Pfam" id="PF03610">
    <property type="entry name" value="EIIA-man"/>
    <property type="match status" value="1"/>
</dbReference>
<keyword evidence="3" id="KW-0067">ATP-binding</keyword>
<dbReference type="Gene3D" id="3.40.50.510">
    <property type="entry name" value="Phosphotransferase system, mannose-type IIA component"/>
    <property type="match status" value="1"/>
</dbReference>
<dbReference type="PROSITE" id="PS50045">
    <property type="entry name" value="SIGMA54_INTERACT_4"/>
    <property type="match status" value="1"/>
</dbReference>
<evidence type="ECO:0000313" key="9">
    <source>
        <dbReference type="Proteomes" id="UP000184080"/>
    </source>
</evidence>
<keyword evidence="9" id="KW-1185">Reference proteome</keyword>
<feature type="domain" description="PRD" evidence="7">
    <location>
        <begin position="451"/>
        <end position="557"/>
    </location>
</feature>
<dbReference type="SUPFAM" id="SSF52540">
    <property type="entry name" value="P-loop containing nucleoside triphosphate hydrolases"/>
    <property type="match status" value="1"/>
</dbReference>
<dbReference type="OrthoDB" id="9765164at2"/>
<accession>A0A1M6GVS9</accession>
<dbReference type="InterPro" id="IPR002078">
    <property type="entry name" value="Sigma_54_int"/>
</dbReference>
<dbReference type="SMART" id="SM00382">
    <property type="entry name" value="AAA"/>
    <property type="match status" value="1"/>
</dbReference>